<dbReference type="InterPro" id="IPR012904">
    <property type="entry name" value="OGG_N"/>
</dbReference>
<keyword evidence="8" id="KW-0326">Glycosidase</keyword>
<evidence type="ECO:0000256" key="5">
    <source>
        <dbReference type="ARBA" id="ARBA00023204"/>
    </source>
</evidence>
<evidence type="ECO:0000256" key="4">
    <source>
        <dbReference type="ARBA" id="ARBA00022801"/>
    </source>
</evidence>
<evidence type="ECO:0000256" key="6">
    <source>
        <dbReference type="ARBA" id="ARBA00023239"/>
    </source>
</evidence>
<name>A0AA48LAK3_9TREE</name>
<keyword evidence="3" id="KW-0227">DNA damage</keyword>
<dbReference type="GO" id="GO:0006289">
    <property type="term" value="P:nucleotide-excision repair"/>
    <property type="evidence" value="ECO:0007669"/>
    <property type="project" value="InterPro"/>
</dbReference>
<dbReference type="PANTHER" id="PTHR10242">
    <property type="entry name" value="8-OXOGUANINE DNA GLYCOSYLASE"/>
    <property type="match status" value="1"/>
</dbReference>
<feature type="region of interest" description="Disordered" evidence="10">
    <location>
        <begin position="343"/>
        <end position="403"/>
    </location>
</feature>
<feature type="domain" description="HhH-GPD" evidence="11">
    <location>
        <begin position="158"/>
        <end position="333"/>
    </location>
</feature>
<dbReference type="Gene3D" id="1.10.340.30">
    <property type="entry name" value="Hypothetical protein, domain 2"/>
    <property type="match status" value="1"/>
</dbReference>
<dbReference type="InterPro" id="IPR011257">
    <property type="entry name" value="DNA_glycosylase"/>
</dbReference>
<evidence type="ECO:0000256" key="8">
    <source>
        <dbReference type="ARBA" id="ARBA00023295"/>
    </source>
</evidence>
<dbReference type="PANTHER" id="PTHR10242:SF2">
    <property type="entry name" value="N-GLYCOSYLASE_DNA LYASE"/>
    <property type="match status" value="1"/>
</dbReference>
<keyword evidence="5" id="KW-0234">DNA repair</keyword>
<comment type="catalytic activity">
    <reaction evidence="9">
        <text>2'-deoxyribonucleotide-(2'-deoxyribose 5'-phosphate)-2'-deoxyribonucleotide-DNA = a 3'-end 2'-deoxyribonucleotide-(2,3-dehydro-2,3-deoxyribose 5'-phosphate)-DNA + a 5'-end 5'-phospho-2'-deoxyribonucleoside-DNA + H(+)</text>
        <dbReference type="Rhea" id="RHEA:66592"/>
        <dbReference type="Rhea" id="RHEA-COMP:13180"/>
        <dbReference type="Rhea" id="RHEA-COMP:16897"/>
        <dbReference type="Rhea" id="RHEA-COMP:17067"/>
        <dbReference type="ChEBI" id="CHEBI:15378"/>
        <dbReference type="ChEBI" id="CHEBI:136412"/>
        <dbReference type="ChEBI" id="CHEBI:157695"/>
        <dbReference type="ChEBI" id="CHEBI:167181"/>
        <dbReference type="EC" id="4.2.99.18"/>
    </reaction>
</comment>
<feature type="compositionally biased region" description="Basic and acidic residues" evidence="10">
    <location>
        <begin position="370"/>
        <end position="380"/>
    </location>
</feature>
<evidence type="ECO:0000313" key="13">
    <source>
        <dbReference type="Proteomes" id="UP001233271"/>
    </source>
</evidence>
<evidence type="ECO:0000256" key="1">
    <source>
        <dbReference type="ARBA" id="ARBA00010679"/>
    </source>
</evidence>
<dbReference type="Gene3D" id="1.10.1670.10">
    <property type="entry name" value="Helix-hairpin-Helix base-excision DNA repair enzymes (C-terminal)"/>
    <property type="match status" value="1"/>
</dbReference>
<dbReference type="InterPro" id="IPR052054">
    <property type="entry name" value="Oxidative_DNA_repair_enzyme"/>
</dbReference>
<dbReference type="GO" id="GO:0005634">
    <property type="term" value="C:nucleus"/>
    <property type="evidence" value="ECO:0007669"/>
    <property type="project" value="TreeGrafter"/>
</dbReference>
<keyword evidence="4" id="KW-0378">Hydrolase</keyword>
<keyword evidence="7" id="KW-0511">Multifunctional enzyme</keyword>
<dbReference type="GeneID" id="85498815"/>
<dbReference type="SMART" id="SM00478">
    <property type="entry name" value="ENDO3c"/>
    <property type="match status" value="1"/>
</dbReference>
<evidence type="ECO:0000256" key="7">
    <source>
        <dbReference type="ARBA" id="ARBA00023268"/>
    </source>
</evidence>
<organism evidence="12 13">
    <name type="scientific">Cutaneotrichosporon cavernicola</name>
    <dbReference type="NCBI Taxonomy" id="279322"/>
    <lineage>
        <taxon>Eukaryota</taxon>
        <taxon>Fungi</taxon>
        <taxon>Dikarya</taxon>
        <taxon>Basidiomycota</taxon>
        <taxon>Agaricomycotina</taxon>
        <taxon>Tremellomycetes</taxon>
        <taxon>Trichosporonales</taxon>
        <taxon>Trichosporonaceae</taxon>
        <taxon>Cutaneotrichosporon</taxon>
    </lineage>
</organism>
<dbReference type="CDD" id="cd00056">
    <property type="entry name" value="ENDO3c"/>
    <property type="match status" value="1"/>
</dbReference>
<dbReference type="Proteomes" id="UP001233271">
    <property type="component" value="Chromosome 7b"/>
</dbReference>
<dbReference type="SUPFAM" id="SSF48150">
    <property type="entry name" value="DNA-glycosylase"/>
    <property type="match status" value="1"/>
</dbReference>
<evidence type="ECO:0000256" key="10">
    <source>
        <dbReference type="SAM" id="MobiDB-lite"/>
    </source>
</evidence>
<comment type="similarity">
    <text evidence="1">Belongs to the type-1 OGG1 family.</text>
</comment>
<dbReference type="EMBL" id="AP028219">
    <property type="protein sequence ID" value="BEI94945.1"/>
    <property type="molecule type" value="Genomic_DNA"/>
</dbReference>
<dbReference type="GO" id="GO:0140078">
    <property type="term" value="F:class I DNA-(apurinic or apyrimidinic site) endonuclease activity"/>
    <property type="evidence" value="ECO:0007669"/>
    <property type="project" value="UniProtKB-EC"/>
</dbReference>
<dbReference type="KEGG" id="ccac:CcaHIS019_0705260"/>
<sequence>MASSSRIGLGKKLCRPPFPAGWSSIQMSPGNLTLANTLPVGQSFLWHRHLLPDMTEEYSRAVDNPPRVVCLRQSPTSLYFTAIHPTPEASEADRVSGLTLNWLVDYFQLARYPDLEALYSDWRARDPTFFGKVDLGERAVGVRVLRQDTWETLVAFITSTNNHIPRITSLMHRLCERFSSPLLALDHPSEEGEIVYRLFPGPEAFPTKGLEPILRELGFGYRAGFLDATLDVLRSEGPVVEALNAMRGGDLADIRERLVRLKGIGKKVADCIGLMCMDQPSLIPVDTHIYAIAARHPSFPSQLRKKTMSPALYDDIQAFLTEQWGPLGGWCQAVVFAADLKPTTPKASRSATPKKRPSATPTPTPKKRRSSVEEKTEEKLSVSASPPLQPSTKACANDSKAKSSMLELPEGLKAELLELPERKRPKRSVTAVSYKIK</sequence>
<dbReference type="Pfam" id="PF07934">
    <property type="entry name" value="OGG_N"/>
    <property type="match status" value="1"/>
</dbReference>
<dbReference type="GO" id="GO:0003684">
    <property type="term" value="F:damaged DNA binding"/>
    <property type="evidence" value="ECO:0007669"/>
    <property type="project" value="InterPro"/>
</dbReference>
<reference evidence="12" key="1">
    <citation type="journal article" date="2023" name="BMC Genomics">
        <title>Chromosome-level genome assemblies of Cutaneotrichosporon spp. (Trichosporonales, Basidiomycota) reveal imbalanced evolution between nucleotide sequences and chromosome synteny.</title>
        <authorList>
            <person name="Kobayashi Y."/>
            <person name="Kayamori A."/>
            <person name="Aoki K."/>
            <person name="Shiwa Y."/>
            <person name="Matsutani M."/>
            <person name="Fujita N."/>
            <person name="Sugita T."/>
            <person name="Iwasaki W."/>
            <person name="Tanaka N."/>
            <person name="Takashima M."/>
        </authorList>
    </citation>
    <scope>NUCLEOTIDE SEQUENCE</scope>
    <source>
        <strain evidence="12">HIS019</strain>
    </source>
</reference>
<dbReference type="GO" id="GO:0034039">
    <property type="term" value="F:8-oxo-7,8-dihydroguanine DNA N-glycosylase activity"/>
    <property type="evidence" value="ECO:0007669"/>
    <property type="project" value="TreeGrafter"/>
</dbReference>
<dbReference type="Gene3D" id="3.30.310.40">
    <property type="match status" value="1"/>
</dbReference>
<gene>
    <name evidence="12" type="primary">OGG1</name>
    <name evidence="12" type="ORF">CcaverHIS019_0705260</name>
</gene>
<accession>A0AA48LAK3</accession>
<evidence type="ECO:0000256" key="2">
    <source>
        <dbReference type="ARBA" id="ARBA00012720"/>
    </source>
</evidence>
<evidence type="ECO:0000259" key="11">
    <source>
        <dbReference type="SMART" id="SM00478"/>
    </source>
</evidence>
<evidence type="ECO:0000313" key="12">
    <source>
        <dbReference type="EMBL" id="BEI94945.1"/>
    </source>
</evidence>
<dbReference type="RefSeq" id="XP_060460210.1">
    <property type="nucleotide sequence ID" value="XM_060603969.1"/>
</dbReference>
<evidence type="ECO:0000256" key="9">
    <source>
        <dbReference type="ARBA" id="ARBA00044632"/>
    </source>
</evidence>
<proteinExistence type="inferred from homology"/>
<dbReference type="InterPro" id="IPR023170">
    <property type="entry name" value="HhH_base_excis_C"/>
</dbReference>
<dbReference type="AlphaFoldDB" id="A0AA48LAK3"/>
<protein>
    <recommendedName>
        <fullName evidence="2">DNA-(apurinic or apyrimidinic site) lyase</fullName>
        <ecNumber evidence="2">4.2.99.18</ecNumber>
    </recommendedName>
</protein>
<dbReference type="SUPFAM" id="SSF55945">
    <property type="entry name" value="TATA-box binding protein-like"/>
    <property type="match status" value="1"/>
</dbReference>
<keyword evidence="13" id="KW-1185">Reference proteome</keyword>
<dbReference type="InterPro" id="IPR003265">
    <property type="entry name" value="HhH-GPD_domain"/>
</dbReference>
<keyword evidence="6" id="KW-0456">Lyase</keyword>
<dbReference type="EC" id="4.2.99.18" evidence="2"/>
<feature type="compositionally biased region" description="Polar residues" evidence="10">
    <location>
        <begin position="382"/>
        <end position="394"/>
    </location>
</feature>
<evidence type="ECO:0000256" key="3">
    <source>
        <dbReference type="ARBA" id="ARBA00022763"/>
    </source>
</evidence>
<dbReference type="GO" id="GO:0006285">
    <property type="term" value="P:base-excision repair, AP site formation"/>
    <property type="evidence" value="ECO:0007669"/>
    <property type="project" value="TreeGrafter"/>
</dbReference>